<dbReference type="AlphaFoldDB" id="V9R7C4"/>
<dbReference type="PATRIC" id="fig|1423892.3.peg.519"/>
<proteinExistence type="predicted"/>
<reference evidence="1 2" key="1">
    <citation type="journal article" date="2014" name="Genome Announc.">
        <title>Complete Genome Sequence of Ehrlichia muris Strain AS145T, a Model Monocytotropic Ehrlichia Strain.</title>
        <authorList>
            <person name="Thirumalapura N.R."/>
            <person name="Qin X."/>
            <person name="Kuriakose J.A."/>
            <person name="Walker D.H."/>
        </authorList>
    </citation>
    <scope>NUCLEOTIDE SEQUENCE [LARGE SCALE GENOMIC DNA]</scope>
    <source>
        <strain evidence="2">AS154</strain>
    </source>
</reference>
<name>V9R7C4_9RICK</name>
<keyword evidence="2" id="KW-1185">Reference proteome</keyword>
<dbReference type="OrthoDB" id="7163299at2"/>
<dbReference type="RefSeq" id="WP_024072103.1">
    <property type="nucleotide sequence ID" value="NC_023063.1"/>
</dbReference>
<dbReference type="EMBL" id="CP006917">
    <property type="protein sequence ID" value="AHC39717.1"/>
    <property type="molecule type" value="Genomic_DNA"/>
</dbReference>
<accession>V9R7C4</accession>
<evidence type="ECO:0000313" key="1">
    <source>
        <dbReference type="EMBL" id="AHC39717.1"/>
    </source>
</evidence>
<dbReference type="KEGG" id="emr:EMUR_02520"/>
<evidence type="ECO:0000313" key="2">
    <source>
        <dbReference type="Proteomes" id="UP000018689"/>
    </source>
</evidence>
<dbReference type="HOGENOM" id="CLU_118039_0_0_5"/>
<protein>
    <submittedName>
        <fullName evidence="1">Uncharacterized protein</fullName>
    </submittedName>
</protein>
<sequence>MRLILLFLDGYPVLVPEKEYSYDKSNGAYYPLNPNFNGEIGQTSIKTVRFVPMHQAIFQRYCIMSSVRFELEYYFLFGKNKAGQESFLIIAVKPNSLRDFTANGLILTKKTVVIAGKVCLDKTTPEEYTIMLFNMYKSYVKLSFKQDIPRSYMLNFFNDSGELFHTQYQSTYLSHTKINVSDNNLSYIMKF</sequence>
<gene>
    <name evidence="1" type="ORF">EMUR_02520</name>
</gene>
<organism evidence="1 2">
    <name type="scientific">Ehrlichia muris AS145</name>
    <dbReference type="NCBI Taxonomy" id="1423892"/>
    <lineage>
        <taxon>Bacteria</taxon>
        <taxon>Pseudomonadati</taxon>
        <taxon>Pseudomonadota</taxon>
        <taxon>Alphaproteobacteria</taxon>
        <taxon>Rickettsiales</taxon>
        <taxon>Anaplasmataceae</taxon>
        <taxon>Ehrlichia</taxon>
    </lineage>
</organism>
<dbReference type="Proteomes" id="UP000018689">
    <property type="component" value="Chromosome"/>
</dbReference>